<dbReference type="AlphaFoldDB" id="A0A6M6BG62"/>
<evidence type="ECO:0000313" key="2">
    <source>
        <dbReference type="EMBL" id="QJX46969.1"/>
    </source>
</evidence>
<dbReference type="InterPro" id="IPR028973">
    <property type="entry name" value="PhnB-like"/>
</dbReference>
<dbReference type="Pfam" id="PF06983">
    <property type="entry name" value="3-dmu-9_3-mt"/>
    <property type="match status" value="1"/>
</dbReference>
<dbReference type="KEGG" id="hts:HMJ29_08495"/>
<evidence type="ECO:0000313" key="3">
    <source>
        <dbReference type="Proteomes" id="UP000501623"/>
    </source>
</evidence>
<accession>A0A6M6BG62</accession>
<dbReference type="Gene3D" id="3.10.180.10">
    <property type="entry name" value="2,3-Dihydroxybiphenyl 1,2-Dioxygenase, domain 1"/>
    <property type="match status" value="1"/>
</dbReference>
<evidence type="ECO:0000259" key="1">
    <source>
        <dbReference type="Pfam" id="PF06983"/>
    </source>
</evidence>
<dbReference type="CDD" id="cd06588">
    <property type="entry name" value="PhnB_like"/>
    <property type="match status" value="1"/>
</dbReference>
<dbReference type="SUPFAM" id="SSF54593">
    <property type="entry name" value="Glyoxalase/Bleomycin resistance protein/Dihydroxybiphenyl dioxygenase"/>
    <property type="match status" value="1"/>
</dbReference>
<dbReference type="PANTHER" id="PTHR33990:SF1">
    <property type="entry name" value="PROTEIN YJDN"/>
    <property type="match status" value="1"/>
</dbReference>
<dbReference type="EMBL" id="CP053538">
    <property type="protein sequence ID" value="QJX46969.1"/>
    <property type="molecule type" value="Genomic_DNA"/>
</dbReference>
<sequence>MNALELIPYLSFNGTCREAMTFYQQCLGGELMIQAFEGTPAAEHMPEEARQGVMHAILKNEAFTLMASDAGMQKITQGNTISLSINCHSAEQIQQLFSQMSAGGTVTMALEDTFWGATFGMFTDQFGINWMLNYDKEPQP</sequence>
<protein>
    <submittedName>
        <fullName evidence="2">VOC family protein</fullName>
    </submittedName>
</protein>
<dbReference type="InterPro" id="IPR029068">
    <property type="entry name" value="Glyas_Bleomycin-R_OHBP_Dase"/>
</dbReference>
<reference evidence="2 3" key="1">
    <citation type="submission" date="2020-05" db="EMBL/GenBank/DDBJ databases">
        <title>Complete genome sequence of Hymenobacter sp. TS19 in Coasted Sand Dune.</title>
        <authorList>
            <person name="Lee J.-H."/>
            <person name="Jung J.-H."/>
            <person name="Jeong S."/>
            <person name="Zhao L."/>
            <person name="Kim M.-K."/>
            <person name="Seo H.-S."/>
            <person name="Lim S."/>
        </authorList>
    </citation>
    <scope>NUCLEOTIDE SEQUENCE [LARGE SCALE GENOMIC DNA]</scope>
    <source>
        <strain evidence="2 3">TS19</strain>
    </source>
</reference>
<dbReference type="Proteomes" id="UP000501623">
    <property type="component" value="Chromosome"/>
</dbReference>
<gene>
    <name evidence="2" type="ORF">HMJ29_08495</name>
</gene>
<dbReference type="RefSeq" id="WP_171591067.1">
    <property type="nucleotide sequence ID" value="NZ_CP053538.1"/>
</dbReference>
<organism evidence="2 3">
    <name type="scientific">Hymenobacter taeanensis</name>
    <dbReference type="NCBI Taxonomy" id="2735321"/>
    <lineage>
        <taxon>Bacteria</taxon>
        <taxon>Pseudomonadati</taxon>
        <taxon>Bacteroidota</taxon>
        <taxon>Cytophagia</taxon>
        <taxon>Cytophagales</taxon>
        <taxon>Hymenobacteraceae</taxon>
        <taxon>Hymenobacter</taxon>
    </lineage>
</organism>
<dbReference type="PANTHER" id="PTHR33990">
    <property type="entry name" value="PROTEIN YJDN-RELATED"/>
    <property type="match status" value="1"/>
</dbReference>
<feature type="domain" description="PhnB-like" evidence="1">
    <location>
        <begin position="6"/>
        <end position="131"/>
    </location>
</feature>
<name>A0A6M6BG62_9BACT</name>
<keyword evidence="3" id="KW-1185">Reference proteome</keyword>
<proteinExistence type="predicted"/>